<organism evidence="1 2">
    <name type="scientific">Populus alba</name>
    <name type="common">White poplar</name>
    <dbReference type="NCBI Taxonomy" id="43335"/>
    <lineage>
        <taxon>Eukaryota</taxon>
        <taxon>Viridiplantae</taxon>
        <taxon>Streptophyta</taxon>
        <taxon>Embryophyta</taxon>
        <taxon>Tracheophyta</taxon>
        <taxon>Spermatophyta</taxon>
        <taxon>Magnoliopsida</taxon>
        <taxon>eudicotyledons</taxon>
        <taxon>Gunneridae</taxon>
        <taxon>Pentapetalae</taxon>
        <taxon>rosids</taxon>
        <taxon>fabids</taxon>
        <taxon>Malpighiales</taxon>
        <taxon>Salicaceae</taxon>
        <taxon>Saliceae</taxon>
        <taxon>Populus</taxon>
    </lineage>
</organism>
<dbReference type="EMBL" id="RCHU02000010">
    <property type="protein sequence ID" value="KAL3577451.1"/>
    <property type="molecule type" value="Genomic_DNA"/>
</dbReference>
<evidence type="ECO:0000313" key="2">
    <source>
        <dbReference type="Proteomes" id="UP000309997"/>
    </source>
</evidence>
<accession>A0ACC4BGH1</accession>
<proteinExistence type="predicted"/>
<comment type="caution">
    <text evidence="1">The sequence shown here is derived from an EMBL/GenBank/DDBJ whole genome shotgun (WGS) entry which is preliminary data.</text>
</comment>
<sequence length="743" mass="81260">MLNLGYCKGSMSTASSGGVSEQFPAGLRVLVVDDDPTCLVILEKMLRTCLYEVTKCNRAEIALSLLRENRNGYDIVISDVHMPDMDGFKLLELIGLEMDLPVIMMSADDGKNVVMKGVTHGACDYLIKPIRIEALKNIWQHVVRKRKNEWKDLEQSGSVEEGGDRQQKQSEDADYSSSANEGSWKNSKRRKDEEEEADERDDTSTLKKPRVVWSVELHQQFVAAVNQLGIDKAVPKKILELMNVPGLTRENVASHLQKYRLYLRRLSGVSQHQSGMGNSFISPQEATYGPLSSLNGLDLQTLAAAGQIPAQSLATLQAAGLGRSTAKPRMPMPIVDQRNLFSFENPKLRFGEGQQQHLNNGKQMNLLHGIPTTMEPKQLADLHHSAQSLGSMNMQLNAHGDQSGQSGSLLMQMSQQQSRGQVLNETTSSQVPRLPSSIGQPIVTNAIASGVLARNGLAENGRGTGFNPVSQSSPTLNFPLNTTAELTASSFALGTAPGVPSLTSKGTFPEDINSEMKGPGGFIMPSYDIFSDLQHHRSHDWELQNVGMAFNGSQQSNSLQSNVDVASSVLAHQGFSSSQSNGQGRNISAVGKPIFSAGDATDHMNAQSLGQPLNTFFAENLVRVKTERVPDANLQTTLFNEQFGQEDLMSALLKQQQQQQAGIGPAEIEFDFDGYSLDNIPVEHVRLKETRNSTSEAVLWTEGGYKSVCGIKSTSDAAMCQPRYSLSIKLPHVSRYKKKWLSG</sequence>
<name>A0ACC4BGH1_POPAL</name>
<gene>
    <name evidence="1" type="ORF">D5086_018955</name>
</gene>
<evidence type="ECO:0000313" key="1">
    <source>
        <dbReference type="EMBL" id="KAL3577451.1"/>
    </source>
</evidence>
<protein>
    <submittedName>
        <fullName evidence="1">Uncharacterized protein</fullName>
    </submittedName>
</protein>
<keyword evidence="2" id="KW-1185">Reference proteome</keyword>
<reference evidence="1 2" key="1">
    <citation type="journal article" date="2024" name="Plant Biotechnol. J.">
        <title>Genome and CRISPR/Cas9 system of a widespread forest tree (Populus alba) in the world.</title>
        <authorList>
            <person name="Liu Y.J."/>
            <person name="Jiang P.F."/>
            <person name="Han X.M."/>
            <person name="Li X.Y."/>
            <person name="Wang H.M."/>
            <person name="Wang Y.J."/>
            <person name="Wang X.X."/>
            <person name="Zeng Q.Y."/>
        </authorList>
    </citation>
    <scope>NUCLEOTIDE SEQUENCE [LARGE SCALE GENOMIC DNA]</scope>
    <source>
        <strain evidence="2">cv. PAL-ZL1</strain>
    </source>
</reference>
<dbReference type="Proteomes" id="UP000309997">
    <property type="component" value="Unassembled WGS sequence"/>
</dbReference>